<evidence type="ECO:0000313" key="8">
    <source>
        <dbReference type="Proteomes" id="UP000054544"/>
    </source>
</evidence>
<keyword evidence="8" id="KW-1185">Reference proteome</keyword>
<dbReference type="EMBL" id="KE384722">
    <property type="protein sequence ID" value="KJK82723.1"/>
    <property type="molecule type" value="Genomic_DNA"/>
</dbReference>
<evidence type="ECO:0000256" key="4">
    <source>
        <dbReference type="ARBA" id="ARBA00022989"/>
    </source>
</evidence>
<feature type="transmembrane region" description="Helical" evidence="6">
    <location>
        <begin position="63"/>
        <end position="87"/>
    </location>
</feature>
<gene>
    <name evidence="7" type="ORF">H634G_01860</name>
</gene>
<keyword evidence="4 6" id="KW-1133">Transmembrane helix</keyword>
<evidence type="ECO:0000256" key="3">
    <source>
        <dbReference type="ARBA" id="ARBA00022692"/>
    </source>
</evidence>
<dbReference type="Gene3D" id="1.10.4160.10">
    <property type="entry name" value="Hydantoin permease"/>
    <property type="match status" value="1"/>
</dbReference>
<keyword evidence="3 6" id="KW-0812">Transmembrane</keyword>
<dbReference type="InterPro" id="IPR045225">
    <property type="entry name" value="Uracil/uridine/allantoin_perm"/>
</dbReference>
<feature type="transmembrane region" description="Helical" evidence="6">
    <location>
        <begin position="107"/>
        <end position="128"/>
    </location>
</feature>
<evidence type="ECO:0000256" key="6">
    <source>
        <dbReference type="SAM" id="Phobius"/>
    </source>
</evidence>
<proteinExistence type="inferred from homology"/>
<sequence>MKLQSIIKRVELHHVSSWMNDDVRPVESERRTWSFRLLINCNLSTFLTGSALIPLGLTWWQAIITIVIGNMLATGALLLSSLAGSYYHSASSWLSTISPTTNRRFWLTKYIAVNFPVFSRAVWVWLAVFTSPLNICRPFPYDA</sequence>
<dbReference type="PANTHER" id="PTHR30618:SF4">
    <property type="entry name" value="ALLANTOIN PERMEASE"/>
    <property type="match status" value="1"/>
</dbReference>
<dbReference type="STRING" id="1291518.A0A0D9P997"/>
<feature type="transmembrane region" description="Helical" evidence="6">
    <location>
        <begin position="37"/>
        <end position="57"/>
    </location>
</feature>
<dbReference type="GO" id="GO:0015205">
    <property type="term" value="F:nucleobase transmembrane transporter activity"/>
    <property type="evidence" value="ECO:0007669"/>
    <property type="project" value="TreeGrafter"/>
</dbReference>
<dbReference type="InterPro" id="IPR001248">
    <property type="entry name" value="Pur-cyt_permease"/>
</dbReference>
<protein>
    <submittedName>
        <fullName evidence="7">Uncharacterized protein</fullName>
    </submittedName>
</protein>
<dbReference type="PANTHER" id="PTHR30618">
    <property type="entry name" value="NCS1 FAMILY PURINE/PYRIMIDINE TRANSPORTER"/>
    <property type="match status" value="1"/>
</dbReference>
<evidence type="ECO:0000256" key="2">
    <source>
        <dbReference type="ARBA" id="ARBA00008974"/>
    </source>
</evidence>
<evidence type="ECO:0000256" key="5">
    <source>
        <dbReference type="ARBA" id="ARBA00023136"/>
    </source>
</evidence>
<comment type="similarity">
    <text evidence="2">Belongs to the purine-cytosine permease (2.A.39) family.</text>
</comment>
<accession>A0A0D9P997</accession>
<dbReference type="Pfam" id="PF02133">
    <property type="entry name" value="Transp_cyt_pur"/>
    <property type="match status" value="1"/>
</dbReference>
<dbReference type="Proteomes" id="UP000054544">
    <property type="component" value="Unassembled WGS sequence"/>
</dbReference>
<evidence type="ECO:0000256" key="1">
    <source>
        <dbReference type="ARBA" id="ARBA00004141"/>
    </source>
</evidence>
<comment type="subcellular location">
    <subcellularLocation>
        <location evidence="1">Membrane</location>
        <topology evidence="1">Multi-pass membrane protein</topology>
    </subcellularLocation>
</comment>
<name>A0A0D9P997_METAN</name>
<reference evidence="8" key="1">
    <citation type="journal article" date="2014" name="BMC Genomics">
        <title>The genome sequence of the biocontrol fungus Metarhizium anisopliae and comparative genomics of Metarhizium species.</title>
        <authorList>
            <person name="Pattemore J.A."/>
            <person name="Hane J.K."/>
            <person name="Williams A.H."/>
            <person name="Wilson B.A."/>
            <person name="Stodart B.J."/>
            <person name="Ash G.J."/>
        </authorList>
    </citation>
    <scope>NUCLEOTIDE SEQUENCE [LARGE SCALE GENOMIC DNA]</scope>
    <source>
        <strain evidence="8">BRIP 53293</strain>
    </source>
</reference>
<organism evidence="7 8">
    <name type="scientific">Metarhizium anisopliae BRIP 53293</name>
    <dbReference type="NCBI Taxonomy" id="1291518"/>
    <lineage>
        <taxon>Eukaryota</taxon>
        <taxon>Fungi</taxon>
        <taxon>Dikarya</taxon>
        <taxon>Ascomycota</taxon>
        <taxon>Pezizomycotina</taxon>
        <taxon>Sordariomycetes</taxon>
        <taxon>Hypocreomycetidae</taxon>
        <taxon>Hypocreales</taxon>
        <taxon>Clavicipitaceae</taxon>
        <taxon>Metarhizium</taxon>
    </lineage>
</organism>
<keyword evidence="5 6" id="KW-0472">Membrane</keyword>
<dbReference type="GO" id="GO:0005886">
    <property type="term" value="C:plasma membrane"/>
    <property type="evidence" value="ECO:0007669"/>
    <property type="project" value="TreeGrafter"/>
</dbReference>
<dbReference type="AlphaFoldDB" id="A0A0D9P997"/>
<evidence type="ECO:0000313" key="7">
    <source>
        <dbReference type="EMBL" id="KJK82723.1"/>
    </source>
</evidence>